<organism evidence="4 5">
    <name type="scientific">Gymnopus androsaceus JB14</name>
    <dbReference type="NCBI Taxonomy" id="1447944"/>
    <lineage>
        <taxon>Eukaryota</taxon>
        <taxon>Fungi</taxon>
        <taxon>Dikarya</taxon>
        <taxon>Basidiomycota</taxon>
        <taxon>Agaricomycotina</taxon>
        <taxon>Agaricomycetes</taxon>
        <taxon>Agaricomycetidae</taxon>
        <taxon>Agaricales</taxon>
        <taxon>Marasmiineae</taxon>
        <taxon>Omphalotaceae</taxon>
        <taxon>Gymnopus</taxon>
    </lineage>
</organism>
<keyword evidence="2" id="KW-0472">Membrane</keyword>
<dbReference type="PANTHER" id="PTHR40465">
    <property type="entry name" value="CHROMOSOME 1, WHOLE GENOME SHOTGUN SEQUENCE"/>
    <property type="match status" value="1"/>
</dbReference>
<evidence type="ECO:0000256" key="1">
    <source>
        <dbReference type="SAM" id="MobiDB-lite"/>
    </source>
</evidence>
<feature type="region of interest" description="Disordered" evidence="1">
    <location>
        <begin position="294"/>
        <end position="327"/>
    </location>
</feature>
<dbReference type="EMBL" id="ML769679">
    <property type="protein sequence ID" value="KAE9389860.1"/>
    <property type="molecule type" value="Genomic_DNA"/>
</dbReference>
<dbReference type="Pfam" id="PF20152">
    <property type="entry name" value="DUF6534"/>
    <property type="match status" value="1"/>
</dbReference>
<feature type="transmembrane region" description="Helical" evidence="2">
    <location>
        <begin position="20"/>
        <end position="37"/>
    </location>
</feature>
<sequence length="327" mass="35690">MSTIPSDVGRQTAPELYGMLFNYGLMGSLIVQVYHYYTSFPKDSTATKAIVYTLFLLELTQTGIMSYFAYTIFGSGYGNLVVFDKSALEWFPVCILGSLIAGIVQLFYAHRLYIFSSSKIAGGIISLLALLQIGSGIGQGIISKLVTDRSNLATKPICVTIWLLSSAVCDLTIAIAMTYYLKRRQVLSTHINQAITRLVRYTVETGSITALVAIIQVIVFLAFPANNFFETPSWTLGKLYSNNLLVLLNARAVIVGGRGQQTSDGGVYINEIQLNSRGAISSAAPLTALRSKDRKKTKLNAGSSGVHITTETKKYNSRGDLEEGPQY</sequence>
<evidence type="ECO:0000256" key="2">
    <source>
        <dbReference type="SAM" id="Phobius"/>
    </source>
</evidence>
<evidence type="ECO:0000259" key="3">
    <source>
        <dbReference type="Pfam" id="PF20152"/>
    </source>
</evidence>
<feature type="transmembrane region" description="Helical" evidence="2">
    <location>
        <begin position="90"/>
        <end position="108"/>
    </location>
</feature>
<keyword evidence="2" id="KW-1133">Transmembrane helix</keyword>
<feature type="transmembrane region" description="Helical" evidence="2">
    <location>
        <begin position="120"/>
        <end position="141"/>
    </location>
</feature>
<feature type="compositionally biased region" description="Basic and acidic residues" evidence="1">
    <location>
        <begin position="310"/>
        <end position="321"/>
    </location>
</feature>
<reference evidence="4" key="1">
    <citation type="journal article" date="2019" name="Environ. Microbiol.">
        <title>Fungal ecological strategies reflected in gene transcription - a case study of two litter decomposers.</title>
        <authorList>
            <person name="Barbi F."/>
            <person name="Kohler A."/>
            <person name="Barry K."/>
            <person name="Baskaran P."/>
            <person name="Daum C."/>
            <person name="Fauchery L."/>
            <person name="Ihrmark K."/>
            <person name="Kuo A."/>
            <person name="LaButti K."/>
            <person name="Lipzen A."/>
            <person name="Morin E."/>
            <person name="Grigoriev I.V."/>
            <person name="Henrissat B."/>
            <person name="Lindahl B."/>
            <person name="Martin F."/>
        </authorList>
    </citation>
    <scope>NUCLEOTIDE SEQUENCE</scope>
    <source>
        <strain evidence="4">JB14</strain>
    </source>
</reference>
<feature type="transmembrane region" description="Helical" evidence="2">
    <location>
        <begin position="201"/>
        <end position="223"/>
    </location>
</feature>
<gene>
    <name evidence="4" type="ORF">BT96DRAFT_365518</name>
</gene>
<evidence type="ECO:0000313" key="4">
    <source>
        <dbReference type="EMBL" id="KAE9389860.1"/>
    </source>
</evidence>
<dbReference type="OrthoDB" id="3053835at2759"/>
<protein>
    <recommendedName>
        <fullName evidence="3">DUF6534 domain-containing protein</fullName>
    </recommendedName>
</protein>
<feature type="transmembrane region" description="Helical" evidence="2">
    <location>
        <begin position="49"/>
        <end position="70"/>
    </location>
</feature>
<dbReference type="PANTHER" id="PTHR40465:SF1">
    <property type="entry name" value="DUF6534 DOMAIN-CONTAINING PROTEIN"/>
    <property type="match status" value="1"/>
</dbReference>
<proteinExistence type="predicted"/>
<dbReference type="AlphaFoldDB" id="A0A6A4GWY4"/>
<feature type="compositionally biased region" description="Polar residues" evidence="1">
    <location>
        <begin position="300"/>
        <end position="309"/>
    </location>
</feature>
<dbReference type="Proteomes" id="UP000799118">
    <property type="component" value="Unassembled WGS sequence"/>
</dbReference>
<evidence type="ECO:0000313" key="5">
    <source>
        <dbReference type="Proteomes" id="UP000799118"/>
    </source>
</evidence>
<feature type="transmembrane region" description="Helical" evidence="2">
    <location>
        <begin position="161"/>
        <end position="181"/>
    </location>
</feature>
<feature type="domain" description="DUF6534" evidence="3">
    <location>
        <begin position="166"/>
        <end position="252"/>
    </location>
</feature>
<keyword evidence="2" id="KW-0812">Transmembrane</keyword>
<name>A0A6A4GWY4_9AGAR</name>
<accession>A0A6A4GWY4</accession>
<dbReference type="InterPro" id="IPR045339">
    <property type="entry name" value="DUF6534"/>
</dbReference>
<keyword evidence="5" id="KW-1185">Reference proteome</keyword>